<name>A0AA38C2N9_TAXCH</name>
<dbReference type="AlphaFoldDB" id="A0AA38C2N9"/>
<reference evidence="1 2" key="1">
    <citation type="journal article" date="2021" name="Nat. Plants">
        <title>The Taxus genome provides insights into paclitaxel biosynthesis.</title>
        <authorList>
            <person name="Xiong X."/>
            <person name="Gou J."/>
            <person name="Liao Q."/>
            <person name="Li Y."/>
            <person name="Zhou Q."/>
            <person name="Bi G."/>
            <person name="Li C."/>
            <person name="Du R."/>
            <person name="Wang X."/>
            <person name="Sun T."/>
            <person name="Guo L."/>
            <person name="Liang H."/>
            <person name="Lu P."/>
            <person name="Wu Y."/>
            <person name="Zhang Z."/>
            <person name="Ro D.K."/>
            <person name="Shang Y."/>
            <person name="Huang S."/>
            <person name="Yan J."/>
        </authorList>
    </citation>
    <scope>NUCLEOTIDE SEQUENCE [LARGE SCALE GENOMIC DNA]</scope>
    <source>
        <strain evidence="1">Ta-2019</strain>
    </source>
</reference>
<organism evidence="1 2">
    <name type="scientific">Taxus chinensis</name>
    <name type="common">Chinese yew</name>
    <name type="synonym">Taxus wallichiana var. chinensis</name>
    <dbReference type="NCBI Taxonomy" id="29808"/>
    <lineage>
        <taxon>Eukaryota</taxon>
        <taxon>Viridiplantae</taxon>
        <taxon>Streptophyta</taxon>
        <taxon>Embryophyta</taxon>
        <taxon>Tracheophyta</taxon>
        <taxon>Spermatophyta</taxon>
        <taxon>Pinopsida</taxon>
        <taxon>Pinidae</taxon>
        <taxon>Conifers II</taxon>
        <taxon>Cupressales</taxon>
        <taxon>Taxaceae</taxon>
        <taxon>Taxus</taxon>
    </lineage>
</organism>
<sequence length="56" mass="6450">VEDIWVDLRDEVAIRRKDNNKLTLEEIQMLDLSNIPKGTMDNESVLDASYDGLNED</sequence>
<feature type="non-terminal residue" evidence="1">
    <location>
        <position position="1"/>
    </location>
</feature>
<accession>A0AA38C2N9</accession>
<proteinExistence type="predicted"/>
<evidence type="ECO:0000313" key="1">
    <source>
        <dbReference type="EMBL" id="KAH9288799.1"/>
    </source>
</evidence>
<comment type="caution">
    <text evidence="1">The sequence shown here is derived from an EMBL/GenBank/DDBJ whole genome shotgun (WGS) entry which is preliminary data.</text>
</comment>
<feature type="non-terminal residue" evidence="1">
    <location>
        <position position="56"/>
    </location>
</feature>
<gene>
    <name evidence="1" type="ORF">KI387_032916</name>
</gene>
<protein>
    <submittedName>
        <fullName evidence="1">Uncharacterized protein</fullName>
    </submittedName>
</protein>
<keyword evidence="2" id="KW-1185">Reference proteome</keyword>
<dbReference type="EMBL" id="JAHRHJ020003813">
    <property type="protein sequence ID" value="KAH9288799.1"/>
    <property type="molecule type" value="Genomic_DNA"/>
</dbReference>
<evidence type="ECO:0000313" key="2">
    <source>
        <dbReference type="Proteomes" id="UP000824469"/>
    </source>
</evidence>
<dbReference type="Proteomes" id="UP000824469">
    <property type="component" value="Unassembled WGS sequence"/>
</dbReference>